<evidence type="ECO:0000313" key="2">
    <source>
        <dbReference type="Proteomes" id="UP001596481"/>
    </source>
</evidence>
<dbReference type="RefSeq" id="WP_390221244.1">
    <property type="nucleotide sequence ID" value="NZ_JBHTAA010000001.1"/>
</dbReference>
<dbReference type="Proteomes" id="UP001596481">
    <property type="component" value="Unassembled WGS sequence"/>
</dbReference>
<dbReference type="AlphaFoldDB" id="A0ABD5Z9J6"/>
<reference evidence="1 2" key="1">
    <citation type="journal article" date="2019" name="Int. J. Syst. Evol. Microbiol.">
        <title>The Global Catalogue of Microorganisms (GCM) 10K type strain sequencing project: providing services to taxonomists for standard genome sequencing and annotation.</title>
        <authorList>
            <consortium name="The Broad Institute Genomics Platform"/>
            <consortium name="The Broad Institute Genome Sequencing Center for Infectious Disease"/>
            <person name="Wu L."/>
            <person name="Ma J."/>
        </authorList>
    </citation>
    <scope>NUCLEOTIDE SEQUENCE [LARGE SCALE GENOMIC DNA]</scope>
    <source>
        <strain evidence="1 2">DSM 29988</strain>
    </source>
</reference>
<dbReference type="Pfam" id="PF02635">
    <property type="entry name" value="DsrE"/>
    <property type="match status" value="1"/>
</dbReference>
<evidence type="ECO:0000313" key="1">
    <source>
        <dbReference type="EMBL" id="MFC7201939.1"/>
    </source>
</evidence>
<gene>
    <name evidence="1" type="ORF">ACFQJC_00275</name>
</gene>
<proteinExistence type="predicted"/>
<keyword evidence="2" id="KW-1185">Reference proteome</keyword>
<accession>A0ABD5Z9J6</accession>
<dbReference type="SUPFAM" id="SSF75169">
    <property type="entry name" value="DsrEFH-like"/>
    <property type="match status" value="1"/>
</dbReference>
<organism evidence="1 2">
    <name type="scientific">Haloferax namakaokahaiae</name>
    <dbReference type="NCBI Taxonomy" id="1748331"/>
    <lineage>
        <taxon>Archaea</taxon>
        <taxon>Methanobacteriati</taxon>
        <taxon>Methanobacteriota</taxon>
        <taxon>Stenosarchaea group</taxon>
        <taxon>Halobacteria</taxon>
        <taxon>Halobacteriales</taxon>
        <taxon>Haloferacaceae</taxon>
        <taxon>Haloferax</taxon>
    </lineage>
</organism>
<protein>
    <submittedName>
        <fullName evidence="1">DsrE family protein</fullName>
    </submittedName>
</protein>
<dbReference type="Gene3D" id="3.40.1260.10">
    <property type="entry name" value="DsrEFH-like"/>
    <property type="match status" value="1"/>
</dbReference>
<dbReference type="EMBL" id="JBHTAA010000001">
    <property type="protein sequence ID" value="MFC7201939.1"/>
    <property type="molecule type" value="Genomic_DNA"/>
</dbReference>
<dbReference type="PANTHER" id="PTHR37691">
    <property type="entry name" value="BLR3518 PROTEIN"/>
    <property type="match status" value="1"/>
</dbReference>
<dbReference type="PANTHER" id="PTHR37691:SF1">
    <property type="entry name" value="BLR3518 PROTEIN"/>
    <property type="match status" value="1"/>
</dbReference>
<comment type="caution">
    <text evidence="1">The sequence shown here is derived from an EMBL/GenBank/DDBJ whole genome shotgun (WGS) entry which is preliminary data.</text>
</comment>
<dbReference type="InterPro" id="IPR003787">
    <property type="entry name" value="Sulphur_relay_DsrE/F-like"/>
</dbReference>
<sequence>MNVVFHVSSGTVGDWKHALNNVRNLRADETADIDQITLLANGDAVHLFLETSVVADRVEGLVESGVRCRACSNSLRSRDFDMARLVDGVEKVPSGVGELVKRQAAGDSYLKVP</sequence>
<dbReference type="InterPro" id="IPR027396">
    <property type="entry name" value="DsrEFH-like"/>
</dbReference>
<name>A0ABD5Z9J6_9EURY</name>